<evidence type="ECO:0000313" key="7">
    <source>
        <dbReference type="Proteomes" id="UP001595756"/>
    </source>
</evidence>
<comment type="caution">
    <text evidence="6">The sequence shown here is derived from an EMBL/GenBank/DDBJ whole genome shotgun (WGS) entry which is preliminary data.</text>
</comment>
<dbReference type="RefSeq" id="WP_376812981.1">
    <property type="nucleotide sequence ID" value="NZ_JBHSDY010000005.1"/>
</dbReference>
<name>A0ABV8RY24_9BURK</name>
<dbReference type="Pfam" id="PF03466">
    <property type="entry name" value="LysR_substrate"/>
    <property type="match status" value="1"/>
</dbReference>
<organism evidence="6 7">
    <name type="scientific">Castellaniella hirudinis</name>
    <dbReference type="NCBI Taxonomy" id="1144617"/>
    <lineage>
        <taxon>Bacteria</taxon>
        <taxon>Pseudomonadati</taxon>
        <taxon>Pseudomonadota</taxon>
        <taxon>Betaproteobacteria</taxon>
        <taxon>Burkholderiales</taxon>
        <taxon>Alcaligenaceae</taxon>
        <taxon>Castellaniella</taxon>
    </lineage>
</organism>
<comment type="similarity">
    <text evidence="1">Belongs to the LysR transcriptional regulatory family.</text>
</comment>
<sequence>MPVVFTKAAGELNITQSAVSQQIRNLEDRLAYPLFVRHHGRLALTQRGQTLFETSSRAFHDIERTLTRLDSKGSVLHVGCLPSFALGWLMPRLPDFHRENPDIVVRLEAKFHNALTRQAMRAGNIDAAIRLDHLDHAEADAEPILDEYLIPVATPEYLTRHPAFASGQSLEGVTLLHDAMPWDGAPEFVEWRTWLNAQRPDWLPGLGGVQFNLSTLAVGAAQNHQGVAIARTSLVMDDVRSGRLVDVFGRHTPAPARYVLLTERHENPDFRRFSQWIREECRKFDRTRKTWLLEARPARTA</sequence>
<dbReference type="InterPro" id="IPR005119">
    <property type="entry name" value="LysR_subst-bd"/>
</dbReference>
<dbReference type="PROSITE" id="PS50931">
    <property type="entry name" value="HTH_LYSR"/>
    <property type="match status" value="1"/>
</dbReference>
<evidence type="ECO:0000313" key="6">
    <source>
        <dbReference type="EMBL" id="MFC4298037.1"/>
    </source>
</evidence>
<dbReference type="EMBL" id="JBHSDY010000005">
    <property type="protein sequence ID" value="MFC4298037.1"/>
    <property type="molecule type" value="Genomic_DNA"/>
</dbReference>
<evidence type="ECO:0000256" key="3">
    <source>
        <dbReference type="ARBA" id="ARBA00023125"/>
    </source>
</evidence>
<dbReference type="CDD" id="cd08432">
    <property type="entry name" value="PBP2_GcdR_TrpI_HvrB_AmpR_like"/>
    <property type="match status" value="1"/>
</dbReference>
<keyword evidence="4" id="KW-0804">Transcription</keyword>
<accession>A0ABV8RY24</accession>
<dbReference type="SUPFAM" id="SSF53850">
    <property type="entry name" value="Periplasmic binding protein-like II"/>
    <property type="match status" value="1"/>
</dbReference>
<dbReference type="InterPro" id="IPR058163">
    <property type="entry name" value="LysR-type_TF_proteobact-type"/>
</dbReference>
<gene>
    <name evidence="6" type="ORF">ACFO0J_08285</name>
</gene>
<dbReference type="SUPFAM" id="SSF46785">
    <property type="entry name" value="Winged helix' DNA-binding domain"/>
    <property type="match status" value="1"/>
</dbReference>
<evidence type="ECO:0000256" key="4">
    <source>
        <dbReference type="ARBA" id="ARBA00023163"/>
    </source>
</evidence>
<dbReference type="PRINTS" id="PR00039">
    <property type="entry name" value="HTHLYSR"/>
</dbReference>
<protein>
    <submittedName>
        <fullName evidence="6">LysR substrate-binding domain-containing protein</fullName>
    </submittedName>
</protein>
<dbReference type="Proteomes" id="UP001595756">
    <property type="component" value="Unassembled WGS sequence"/>
</dbReference>
<evidence type="ECO:0000256" key="1">
    <source>
        <dbReference type="ARBA" id="ARBA00009437"/>
    </source>
</evidence>
<evidence type="ECO:0000259" key="5">
    <source>
        <dbReference type="PROSITE" id="PS50931"/>
    </source>
</evidence>
<keyword evidence="3" id="KW-0238">DNA-binding</keyword>
<dbReference type="Pfam" id="PF00126">
    <property type="entry name" value="HTH_1"/>
    <property type="match status" value="1"/>
</dbReference>
<dbReference type="InterPro" id="IPR036390">
    <property type="entry name" value="WH_DNA-bd_sf"/>
</dbReference>
<reference evidence="7" key="1">
    <citation type="journal article" date="2019" name="Int. J. Syst. Evol. Microbiol.">
        <title>The Global Catalogue of Microorganisms (GCM) 10K type strain sequencing project: providing services to taxonomists for standard genome sequencing and annotation.</title>
        <authorList>
            <consortium name="The Broad Institute Genomics Platform"/>
            <consortium name="The Broad Institute Genome Sequencing Center for Infectious Disease"/>
            <person name="Wu L."/>
            <person name="Ma J."/>
        </authorList>
    </citation>
    <scope>NUCLEOTIDE SEQUENCE [LARGE SCALE GENOMIC DNA]</scope>
    <source>
        <strain evidence="7">CGMCC 1.19029</strain>
    </source>
</reference>
<dbReference type="Gene3D" id="3.40.190.10">
    <property type="entry name" value="Periplasmic binding protein-like II"/>
    <property type="match status" value="2"/>
</dbReference>
<dbReference type="InterPro" id="IPR036388">
    <property type="entry name" value="WH-like_DNA-bd_sf"/>
</dbReference>
<evidence type="ECO:0000256" key="2">
    <source>
        <dbReference type="ARBA" id="ARBA00023015"/>
    </source>
</evidence>
<dbReference type="InterPro" id="IPR000847">
    <property type="entry name" value="LysR_HTH_N"/>
</dbReference>
<keyword evidence="7" id="KW-1185">Reference proteome</keyword>
<dbReference type="PANTHER" id="PTHR30537">
    <property type="entry name" value="HTH-TYPE TRANSCRIPTIONAL REGULATOR"/>
    <property type="match status" value="1"/>
</dbReference>
<feature type="domain" description="HTH lysR-type" evidence="5">
    <location>
        <begin position="5"/>
        <end position="45"/>
    </location>
</feature>
<dbReference type="Gene3D" id="1.10.10.10">
    <property type="entry name" value="Winged helix-like DNA-binding domain superfamily/Winged helix DNA-binding domain"/>
    <property type="match status" value="1"/>
</dbReference>
<keyword evidence="2" id="KW-0805">Transcription regulation</keyword>
<dbReference type="PANTHER" id="PTHR30537:SF5">
    <property type="entry name" value="HTH-TYPE TRANSCRIPTIONAL ACTIVATOR TTDR-RELATED"/>
    <property type="match status" value="1"/>
</dbReference>
<proteinExistence type="inferred from homology"/>